<protein>
    <submittedName>
        <fullName evidence="5">Peptide chain release factor-like protein</fullName>
    </submittedName>
</protein>
<dbReference type="InterPro" id="IPR052405">
    <property type="entry name" value="Mito_Transl_Release_Factor"/>
</dbReference>
<feature type="compositionally biased region" description="Basic and acidic residues" evidence="3">
    <location>
        <begin position="83"/>
        <end position="98"/>
    </location>
</feature>
<sequence length="134" mass="15570">MISAEKQASLEARMARMGILEADLVEKFILGSGAGGQKINKTHSCVYLKHEPTGIEIKNQSSRSRETNRYHARKELCDELDERRLGKASKRQQEIEKIRRQKRRRSRRSKQRSIADKRLLSKKKQLRKGPGRDD</sequence>
<dbReference type="InterPro" id="IPR045853">
    <property type="entry name" value="Pep_chain_release_fac_I_sf"/>
</dbReference>
<organism evidence="5 6">
    <name type="scientific">Haloferula rosea</name>
    <dbReference type="NCBI Taxonomy" id="490093"/>
    <lineage>
        <taxon>Bacteria</taxon>
        <taxon>Pseudomonadati</taxon>
        <taxon>Verrucomicrobiota</taxon>
        <taxon>Verrucomicrobiia</taxon>
        <taxon>Verrucomicrobiales</taxon>
        <taxon>Verrucomicrobiaceae</taxon>
        <taxon>Haloferula</taxon>
    </lineage>
</organism>
<dbReference type="PANTHER" id="PTHR46203:SF1">
    <property type="entry name" value="MITOCHONDRIAL TRANSLATION RELEASE FACTOR IN RESCUE"/>
    <property type="match status" value="1"/>
</dbReference>
<name>A0A934VB29_9BACT</name>
<dbReference type="Pfam" id="PF00472">
    <property type="entry name" value="RF-1"/>
    <property type="match status" value="1"/>
</dbReference>
<reference evidence="5" key="1">
    <citation type="submission" date="2021-01" db="EMBL/GenBank/DDBJ databases">
        <title>Modified the classification status of verrucomicrobia.</title>
        <authorList>
            <person name="Feng X."/>
        </authorList>
    </citation>
    <scope>NUCLEOTIDE SEQUENCE</scope>
    <source>
        <strain evidence="5">KCTC 22201</strain>
    </source>
</reference>
<dbReference type="Gene3D" id="3.30.160.20">
    <property type="match status" value="1"/>
</dbReference>
<comment type="similarity">
    <text evidence="1">Belongs to the prokaryotic/mitochondrial release factor family.</text>
</comment>
<evidence type="ECO:0000313" key="6">
    <source>
        <dbReference type="Proteomes" id="UP000658278"/>
    </source>
</evidence>
<dbReference type="RefSeq" id="WP_200278405.1">
    <property type="nucleotide sequence ID" value="NZ_JAENII010000005.1"/>
</dbReference>
<evidence type="ECO:0000259" key="4">
    <source>
        <dbReference type="Pfam" id="PF00472"/>
    </source>
</evidence>
<dbReference type="GO" id="GO:0003747">
    <property type="term" value="F:translation release factor activity"/>
    <property type="evidence" value="ECO:0007669"/>
    <property type="project" value="InterPro"/>
</dbReference>
<evidence type="ECO:0000313" key="5">
    <source>
        <dbReference type="EMBL" id="MBK1826953.1"/>
    </source>
</evidence>
<dbReference type="Proteomes" id="UP000658278">
    <property type="component" value="Unassembled WGS sequence"/>
</dbReference>
<feature type="domain" description="Prokaryotic-type class I peptide chain release factors" evidence="4">
    <location>
        <begin position="18"/>
        <end position="117"/>
    </location>
</feature>
<feature type="compositionally biased region" description="Basic residues" evidence="3">
    <location>
        <begin position="99"/>
        <end position="111"/>
    </location>
</feature>
<feature type="region of interest" description="Disordered" evidence="3">
    <location>
        <begin position="83"/>
        <end position="134"/>
    </location>
</feature>
<dbReference type="PANTHER" id="PTHR46203">
    <property type="entry name" value="PROBABLE PEPTIDE CHAIN RELEASE FACTOR C12ORF65"/>
    <property type="match status" value="1"/>
</dbReference>
<feature type="region of interest" description="Disordered" evidence="3">
    <location>
        <begin position="51"/>
        <end position="70"/>
    </location>
</feature>
<comment type="caution">
    <text evidence="5">The sequence shown here is derived from an EMBL/GenBank/DDBJ whole genome shotgun (WGS) entry which is preliminary data.</text>
</comment>
<gene>
    <name evidence="5" type="ORF">JIN81_07975</name>
</gene>
<dbReference type="AlphaFoldDB" id="A0A934VB29"/>
<proteinExistence type="inferred from homology"/>
<dbReference type="EMBL" id="JAENII010000005">
    <property type="protein sequence ID" value="MBK1826953.1"/>
    <property type="molecule type" value="Genomic_DNA"/>
</dbReference>
<dbReference type="SUPFAM" id="SSF75620">
    <property type="entry name" value="Release factor"/>
    <property type="match status" value="1"/>
</dbReference>
<keyword evidence="2" id="KW-0809">Transit peptide</keyword>
<evidence type="ECO:0000256" key="1">
    <source>
        <dbReference type="ARBA" id="ARBA00010835"/>
    </source>
</evidence>
<evidence type="ECO:0000256" key="3">
    <source>
        <dbReference type="SAM" id="MobiDB-lite"/>
    </source>
</evidence>
<feature type="compositionally biased region" description="Basic residues" evidence="3">
    <location>
        <begin position="120"/>
        <end position="134"/>
    </location>
</feature>
<accession>A0A934VB29</accession>
<keyword evidence="6" id="KW-1185">Reference proteome</keyword>
<dbReference type="InterPro" id="IPR000352">
    <property type="entry name" value="Pep_chain_release_fac_I"/>
</dbReference>
<evidence type="ECO:0000256" key="2">
    <source>
        <dbReference type="ARBA" id="ARBA00022946"/>
    </source>
</evidence>